<dbReference type="OrthoDB" id="2743992at2759"/>
<evidence type="ECO:0008006" key="3">
    <source>
        <dbReference type="Google" id="ProtNLM"/>
    </source>
</evidence>
<evidence type="ECO:0000313" key="1">
    <source>
        <dbReference type="EMBL" id="OSD03043.1"/>
    </source>
</evidence>
<accession>A0A1Y2IQS5</accession>
<sequence>MKSNALHQLSSPLVASEAESKAEKSRHTSIEGFPLEILERIFKYACLDGGPTGCSLSRTSKAIRAASRTTRFLSVILDANDPDLLEAFLALYSEQSVATYAHRCWIRHLHFTMPRYANTVDNAPRFAGARRLFHAVSDGLYTLAIHSDGQIPSHHGNPVITCHFPVLRELSVVPLANPSIIPGLDEDIPSEPLFPAVTHLQLGSYTIARWVDHAPRSTHLLVQDLKYWDCPNIMDNLTEVLGFSPADFPPFGKVNTQPALTHPHLRRVALEMPLAPAHDNSGEDSHLYVGLWFALTRLANYSGYVGFKFTLLDDRKELPTPEERRDRFKTQWLDRIQGGPGCWAETGTLSAGAAAEAVPANK</sequence>
<dbReference type="Proteomes" id="UP000193067">
    <property type="component" value="Unassembled WGS sequence"/>
</dbReference>
<proteinExistence type="predicted"/>
<dbReference type="EMBL" id="KZ084102">
    <property type="protein sequence ID" value="OSD03043.1"/>
    <property type="molecule type" value="Genomic_DNA"/>
</dbReference>
<evidence type="ECO:0000313" key="2">
    <source>
        <dbReference type="Proteomes" id="UP000193067"/>
    </source>
</evidence>
<dbReference type="STRING" id="1353009.A0A1Y2IQS5"/>
<keyword evidence="2" id="KW-1185">Reference proteome</keyword>
<gene>
    <name evidence="1" type="ORF">PYCCODRAFT_287120</name>
</gene>
<protein>
    <recommendedName>
        <fullName evidence="3">F-box domain-containing protein</fullName>
    </recommendedName>
</protein>
<organism evidence="1 2">
    <name type="scientific">Trametes coccinea (strain BRFM310)</name>
    <name type="common">Pycnoporus coccineus</name>
    <dbReference type="NCBI Taxonomy" id="1353009"/>
    <lineage>
        <taxon>Eukaryota</taxon>
        <taxon>Fungi</taxon>
        <taxon>Dikarya</taxon>
        <taxon>Basidiomycota</taxon>
        <taxon>Agaricomycotina</taxon>
        <taxon>Agaricomycetes</taxon>
        <taxon>Polyporales</taxon>
        <taxon>Polyporaceae</taxon>
        <taxon>Trametes</taxon>
    </lineage>
</organism>
<dbReference type="AlphaFoldDB" id="A0A1Y2IQS5"/>
<name>A0A1Y2IQS5_TRAC3</name>
<reference evidence="1 2" key="1">
    <citation type="journal article" date="2015" name="Biotechnol. Biofuels">
        <title>Enhanced degradation of softwood versus hardwood by the white-rot fungus Pycnoporus coccineus.</title>
        <authorList>
            <person name="Couturier M."/>
            <person name="Navarro D."/>
            <person name="Chevret D."/>
            <person name="Henrissat B."/>
            <person name="Piumi F."/>
            <person name="Ruiz-Duenas F.J."/>
            <person name="Martinez A.T."/>
            <person name="Grigoriev I.V."/>
            <person name="Riley R."/>
            <person name="Lipzen A."/>
            <person name="Berrin J.G."/>
            <person name="Master E.R."/>
            <person name="Rosso M.N."/>
        </authorList>
    </citation>
    <scope>NUCLEOTIDE SEQUENCE [LARGE SCALE GENOMIC DNA]</scope>
    <source>
        <strain evidence="1 2">BRFM310</strain>
    </source>
</reference>